<evidence type="ECO:0000313" key="1">
    <source>
        <dbReference type="EMBL" id="KAF6808930.1"/>
    </source>
</evidence>
<feature type="non-terminal residue" evidence="1">
    <location>
        <position position="1"/>
    </location>
</feature>
<dbReference type="Proteomes" id="UP000652219">
    <property type="component" value="Unassembled WGS sequence"/>
</dbReference>
<dbReference type="EMBL" id="WIGN01000109">
    <property type="protein sequence ID" value="KAF6808930.1"/>
    <property type="molecule type" value="Genomic_DNA"/>
</dbReference>
<keyword evidence="2" id="KW-1185">Reference proteome</keyword>
<dbReference type="AlphaFoldDB" id="A0A8H6J9G5"/>
<comment type="caution">
    <text evidence="1">The sequence shown here is derived from an EMBL/GenBank/DDBJ whole genome shotgun (WGS) entry which is preliminary data.</text>
</comment>
<sequence length="141" mass="15605">MTTPANTLPTPLGPAALQVLGTPELLDHIAQNEDVPYGMKYGIADFLIFTGLTSLKLYGMQADLNLWLQTIAQMLGTSPGLYLSYLRTLQIFNSNEMLHSLGDGPVFADEEVHYAWPAVTPEVMPNLGRLTVSVWDENFYD</sequence>
<name>A0A8H6J9G5_9PEZI</name>
<protein>
    <submittedName>
        <fullName evidence="1">Uncharacterized protein</fullName>
    </submittedName>
</protein>
<evidence type="ECO:0000313" key="2">
    <source>
        <dbReference type="Proteomes" id="UP000652219"/>
    </source>
</evidence>
<gene>
    <name evidence="1" type="ORF">CSOJ01_07200</name>
</gene>
<organism evidence="1 2">
    <name type="scientific">Colletotrichum sojae</name>
    <dbReference type="NCBI Taxonomy" id="2175907"/>
    <lineage>
        <taxon>Eukaryota</taxon>
        <taxon>Fungi</taxon>
        <taxon>Dikarya</taxon>
        <taxon>Ascomycota</taxon>
        <taxon>Pezizomycotina</taxon>
        <taxon>Sordariomycetes</taxon>
        <taxon>Hypocreomycetidae</taxon>
        <taxon>Glomerellales</taxon>
        <taxon>Glomerellaceae</taxon>
        <taxon>Colletotrichum</taxon>
        <taxon>Colletotrichum orchidearum species complex</taxon>
    </lineage>
</organism>
<reference evidence="1 2" key="1">
    <citation type="journal article" date="2020" name="Phytopathology">
        <title>Genome Sequence Resources of Colletotrichum truncatum, C. plurivorum, C. musicola, and C. sojae: Four Species Pathogenic to Soybean (Glycine max).</title>
        <authorList>
            <person name="Rogerio F."/>
            <person name="Boufleur T.R."/>
            <person name="Ciampi-Guillardi M."/>
            <person name="Sukno S.A."/>
            <person name="Thon M.R."/>
            <person name="Massola Junior N.S."/>
            <person name="Baroncelli R."/>
        </authorList>
    </citation>
    <scope>NUCLEOTIDE SEQUENCE [LARGE SCALE GENOMIC DNA]</scope>
    <source>
        <strain evidence="1 2">LFN0009</strain>
    </source>
</reference>
<accession>A0A8H6J9G5</accession>
<proteinExistence type="predicted"/>